<feature type="signal peptide" evidence="2">
    <location>
        <begin position="1"/>
        <end position="19"/>
    </location>
</feature>
<dbReference type="AlphaFoldDB" id="A0A4V1LN90"/>
<gene>
    <name evidence="4" type="ORF">ESZ48_06220</name>
</gene>
<sequence length="551" mass="58788">MRCKLLFLLIALSTINTFGQTTFIFDGNGSWTDEAQWKDGIYPGLTVNLIDTVEIHGKLTIPEDIEITNNGNIESLSAANGDAPSIIIMGKLYNKNLISFSRIQISIPTTGLITTSSGSEMIITDSSNLINSGDFIIYGVVRLVNLVSSIVNEVDGSILNKGTLEVLNGKLENNATLLRGILNDGTFNITSGEVINRGGFYNDDDGVLNISRYFINESTGQLTNNGQLTITGFTSTLSNSGSLSNSKNIDVGDGSRLNMLNGSKFNNLSDGKVTVSANGNIENRASTFRIRSGKVINNGTVNNETEILIDAQGELENNGTLENLGAQVTNNGILSGINLKHGSNFANDGILSPGNTSKATGTYNLNGMFTNYTQTATGSLNIELGGTVAGDSYDQVIVKRSATLGGTLNVTLINGFQPAIGDVFTVLHQGNGIAGSFATVNLPTLSSGTEWDAVEYSDTDGVRISVKKSTLSISDANAESLKYKVYPNPASEKLFISGITMASKGAIFDLNGRRILEVELSREKPSVGLNTLEPGVYFLHFEAKTFKFVKI</sequence>
<dbReference type="RefSeq" id="WP_129016454.1">
    <property type="nucleotide sequence ID" value="NZ_SDDZ01000002.1"/>
</dbReference>
<proteinExistence type="predicted"/>
<dbReference type="NCBIfam" id="TIGR04183">
    <property type="entry name" value="Por_Secre_tail"/>
    <property type="match status" value="1"/>
</dbReference>
<reference evidence="4 5" key="1">
    <citation type="submission" date="2019-01" db="EMBL/GenBank/DDBJ databases">
        <title>Genome sequence of the Antarctic species Gelidibacter gilvus ACAM 158(T).</title>
        <authorList>
            <person name="Bowman J.P."/>
        </authorList>
    </citation>
    <scope>NUCLEOTIDE SEQUENCE [LARGE SCALE GENOMIC DNA]</scope>
    <source>
        <strain evidence="4 5">IC158</strain>
    </source>
</reference>
<protein>
    <submittedName>
        <fullName evidence="4">T9SS type A sorting domain-containing protein</fullName>
    </submittedName>
</protein>
<evidence type="ECO:0000313" key="4">
    <source>
        <dbReference type="EMBL" id="RXJ51456.1"/>
    </source>
</evidence>
<evidence type="ECO:0000256" key="2">
    <source>
        <dbReference type="SAM" id="SignalP"/>
    </source>
</evidence>
<dbReference type="Pfam" id="PF18962">
    <property type="entry name" value="Por_Secre_tail"/>
    <property type="match status" value="1"/>
</dbReference>
<evidence type="ECO:0000256" key="1">
    <source>
        <dbReference type="ARBA" id="ARBA00022729"/>
    </source>
</evidence>
<keyword evidence="1 2" id="KW-0732">Signal</keyword>
<comment type="caution">
    <text evidence="4">The sequence shown here is derived from an EMBL/GenBank/DDBJ whole genome shotgun (WGS) entry which is preliminary data.</text>
</comment>
<name>A0A4V1LN90_9FLAO</name>
<dbReference type="OrthoDB" id="9770043at2"/>
<evidence type="ECO:0000259" key="3">
    <source>
        <dbReference type="Pfam" id="PF18962"/>
    </source>
</evidence>
<dbReference type="Proteomes" id="UP000289792">
    <property type="component" value="Unassembled WGS sequence"/>
</dbReference>
<feature type="chain" id="PRO_5020244318" evidence="2">
    <location>
        <begin position="20"/>
        <end position="551"/>
    </location>
</feature>
<organism evidence="4 5">
    <name type="scientific">Gelidibacter gilvus</name>
    <dbReference type="NCBI Taxonomy" id="59602"/>
    <lineage>
        <taxon>Bacteria</taxon>
        <taxon>Pseudomonadati</taxon>
        <taxon>Bacteroidota</taxon>
        <taxon>Flavobacteriia</taxon>
        <taxon>Flavobacteriales</taxon>
        <taxon>Flavobacteriaceae</taxon>
        <taxon>Gelidibacter</taxon>
    </lineage>
</organism>
<dbReference type="InterPro" id="IPR026444">
    <property type="entry name" value="Secre_tail"/>
</dbReference>
<evidence type="ECO:0000313" key="5">
    <source>
        <dbReference type="Proteomes" id="UP000289792"/>
    </source>
</evidence>
<feature type="domain" description="Secretion system C-terminal sorting" evidence="3">
    <location>
        <begin position="485"/>
        <end position="547"/>
    </location>
</feature>
<dbReference type="EMBL" id="SDDZ01000002">
    <property type="protein sequence ID" value="RXJ51456.1"/>
    <property type="molecule type" value="Genomic_DNA"/>
</dbReference>
<keyword evidence="5" id="KW-1185">Reference proteome</keyword>
<accession>A0A4V1LN90</accession>